<accession>A0A8J7GWC1</accession>
<evidence type="ECO:0000256" key="1">
    <source>
        <dbReference type="SAM" id="MobiDB-lite"/>
    </source>
</evidence>
<evidence type="ECO:0000313" key="4">
    <source>
        <dbReference type="EMBL" id="MBG6139949.1"/>
    </source>
</evidence>
<evidence type="ECO:0000259" key="3">
    <source>
        <dbReference type="Pfam" id="PF13193"/>
    </source>
</evidence>
<dbReference type="AlphaFoldDB" id="A0A8J7GWC1"/>
<evidence type="ECO:0000313" key="5">
    <source>
        <dbReference type="Proteomes" id="UP000622552"/>
    </source>
</evidence>
<name>A0A8J7GWC1_9ACTN</name>
<dbReference type="Gene3D" id="2.30.38.10">
    <property type="entry name" value="Luciferase, Domain 3"/>
    <property type="match status" value="1"/>
</dbReference>
<dbReference type="Gene3D" id="3.40.50.980">
    <property type="match status" value="3"/>
</dbReference>
<feature type="region of interest" description="Disordered" evidence="1">
    <location>
        <begin position="474"/>
        <end position="517"/>
    </location>
</feature>
<dbReference type="InterPro" id="IPR025110">
    <property type="entry name" value="AMP-bd_C"/>
</dbReference>
<dbReference type="GO" id="GO:0004467">
    <property type="term" value="F:long-chain fatty acid-CoA ligase activity"/>
    <property type="evidence" value="ECO:0007669"/>
    <property type="project" value="UniProtKB-EC"/>
</dbReference>
<dbReference type="Gene3D" id="3.30.300.30">
    <property type="match status" value="1"/>
</dbReference>
<feature type="domain" description="AMP-binding enzyme C-terminal" evidence="3">
    <location>
        <begin position="399"/>
        <end position="472"/>
    </location>
</feature>
<dbReference type="InterPro" id="IPR045851">
    <property type="entry name" value="AMP-bd_C_sf"/>
</dbReference>
<dbReference type="InterPro" id="IPR000873">
    <property type="entry name" value="AMP-dep_synth/lig_dom"/>
</dbReference>
<dbReference type="PANTHER" id="PTHR43767:SF1">
    <property type="entry name" value="NONRIBOSOMAL PEPTIDE SYNTHASE PES1 (EUROFUNG)-RELATED"/>
    <property type="match status" value="1"/>
</dbReference>
<comment type="caution">
    <text evidence="4">The sequence shown here is derived from an EMBL/GenBank/DDBJ whole genome shotgun (WGS) entry which is preliminary data.</text>
</comment>
<dbReference type="RefSeq" id="WP_197006551.1">
    <property type="nucleotide sequence ID" value="NZ_BONS01000006.1"/>
</dbReference>
<reference evidence="4" key="1">
    <citation type="submission" date="2020-11" db="EMBL/GenBank/DDBJ databases">
        <title>Sequencing the genomes of 1000 actinobacteria strains.</title>
        <authorList>
            <person name="Klenk H.-P."/>
        </authorList>
    </citation>
    <scope>NUCLEOTIDE SEQUENCE</scope>
    <source>
        <strain evidence="4">DSM 45356</strain>
    </source>
</reference>
<dbReference type="EC" id="6.2.1.3" evidence="4"/>
<sequence length="517" mass="54882">MHSLDEPENLADLIRRAAARDPERTALVAGARTVTWGELDSLVDATARGLLVRAVAPGDRVAVMLPNTVEFVAALYGIWRAGLIAVPINPSYTDRERDHVLDDSGAALVIGLGGVDFDDIPLTGGPVADPGGGLAALLYTSGTAGMPKGAMLTHRALIANHDQLSQVDPPIVRSDDVVLLAVPLFHAYGLNSGLGAVAYHGATGVLVERFDPVDTLEQVRRQGVTTILGVPPMYVAWSLLPDLALSLDSLRISVSGAAPLDVDTARRFQAASGHPIFEGYGLTETAPVLTSTLVGGPPLSGSLGLRPKRGSIGRPVPGVEIMLVDFDGDEVEPGDPGEIMARGDNLFEGYWPDRREGPDAEGWWHTGDVAYADPDGDLFLVDRLGELILVSGFNVYPHEVELVLCGHPDVVEAAVVGVPHPYTGQTVKAYVVVRQPVGVEELIAHCERGLARFKCPTAIEFVAELPHSVTGKVRKRELGTPREQWRTDGRALGGATAGEPASDRSAMPDARVVEGER</sequence>
<keyword evidence="5" id="KW-1185">Reference proteome</keyword>
<feature type="domain" description="AMP-dependent synthetase/ligase" evidence="2">
    <location>
        <begin position="15"/>
        <end position="351"/>
    </location>
</feature>
<dbReference type="Pfam" id="PF00501">
    <property type="entry name" value="AMP-binding"/>
    <property type="match status" value="1"/>
</dbReference>
<gene>
    <name evidence="4" type="ORF">IW245_006143</name>
</gene>
<dbReference type="InterPro" id="IPR050237">
    <property type="entry name" value="ATP-dep_AMP-bd_enzyme"/>
</dbReference>
<proteinExistence type="predicted"/>
<organism evidence="4 5">
    <name type="scientific">Longispora fulva</name>
    <dbReference type="NCBI Taxonomy" id="619741"/>
    <lineage>
        <taxon>Bacteria</taxon>
        <taxon>Bacillati</taxon>
        <taxon>Actinomycetota</taxon>
        <taxon>Actinomycetes</taxon>
        <taxon>Micromonosporales</taxon>
        <taxon>Micromonosporaceae</taxon>
        <taxon>Longispora</taxon>
    </lineage>
</organism>
<dbReference type="EMBL" id="JADOUF010000001">
    <property type="protein sequence ID" value="MBG6139949.1"/>
    <property type="molecule type" value="Genomic_DNA"/>
</dbReference>
<protein>
    <submittedName>
        <fullName evidence="4">Long-chain acyl-CoA synthetase</fullName>
        <ecNumber evidence="4">6.2.1.3</ecNumber>
    </submittedName>
</protein>
<dbReference type="Pfam" id="PF13193">
    <property type="entry name" value="AMP-binding_C"/>
    <property type="match status" value="1"/>
</dbReference>
<keyword evidence="4" id="KW-0436">Ligase</keyword>
<feature type="compositionally biased region" description="Basic and acidic residues" evidence="1">
    <location>
        <begin position="476"/>
        <end position="489"/>
    </location>
</feature>
<dbReference type="Proteomes" id="UP000622552">
    <property type="component" value="Unassembled WGS sequence"/>
</dbReference>
<evidence type="ECO:0000259" key="2">
    <source>
        <dbReference type="Pfam" id="PF00501"/>
    </source>
</evidence>
<dbReference type="PANTHER" id="PTHR43767">
    <property type="entry name" value="LONG-CHAIN-FATTY-ACID--COA LIGASE"/>
    <property type="match status" value="1"/>
</dbReference>
<dbReference type="SUPFAM" id="SSF56801">
    <property type="entry name" value="Acetyl-CoA synthetase-like"/>
    <property type="match status" value="1"/>
</dbReference>